<feature type="chain" id="PRO_5034279357" description="Interleukin-7" evidence="1">
    <location>
        <begin position="17"/>
        <end position="169"/>
    </location>
</feature>
<sequence>MYLYMFLLLLSCRASSYFIPLKETPYLQKIDKTTLIKEIICLLDSANTSSNGYFHTPVNLTITDCAHKNTNKFIEELNKLNQSSKCMSVVSKQMEKLEDICSVLKKKTTHENNCETEDVEFPEFKKKMERFLEWINEKLTCNSTVRNEVDLDVYNCSLNCWQRYHKRWL</sequence>
<keyword evidence="1" id="KW-0732">Signal</keyword>
<protein>
    <recommendedName>
        <fullName evidence="4">Interleukin-7</fullName>
    </recommendedName>
</protein>
<dbReference type="Ensembl" id="ENSAPLT00020009404.1">
    <property type="protein sequence ID" value="ENSAPLP00020008746.1"/>
    <property type="gene ID" value="ENSAPLG00020006443.1"/>
</dbReference>
<dbReference type="InterPro" id="IPR009079">
    <property type="entry name" value="4_helix_cytokine-like_core"/>
</dbReference>
<evidence type="ECO:0008006" key="4">
    <source>
        <dbReference type="Google" id="ProtNLM"/>
    </source>
</evidence>
<accession>A0A8B9SN34</accession>
<organism evidence="2 3">
    <name type="scientific">Anas platyrhynchos</name>
    <name type="common">Mallard</name>
    <name type="synonym">Anas boschas</name>
    <dbReference type="NCBI Taxonomy" id="8839"/>
    <lineage>
        <taxon>Eukaryota</taxon>
        <taxon>Metazoa</taxon>
        <taxon>Chordata</taxon>
        <taxon>Craniata</taxon>
        <taxon>Vertebrata</taxon>
        <taxon>Euteleostomi</taxon>
        <taxon>Archelosauria</taxon>
        <taxon>Archosauria</taxon>
        <taxon>Dinosauria</taxon>
        <taxon>Saurischia</taxon>
        <taxon>Theropoda</taxon>
        <taxon>Coelurosauria</taxon>
        <taxon>Aves</taxon>
        <taxon>Neognathae</taxon>
        <taxon>Galloanserae</taxon>
        <taxon>Anseriformes</taxon>
        <taxon>Anatidae</taxon>
        <taxon>Anatinae</taxon>
        <taxon>Anas</taxon>
    </lineage>
</organism>
<reference evidence="2" key="3">
    <citation type="submission" date="2025-09" db="UniProtKB">
        <authorList>
            <consortium name="Ensembl"/>
        </authorList>
    </citation>
    <scope>IDENTIFICATION</scope>
</reference>
<proteinExistence type="predicted"/>
<evidence type="ECO:0000313" key="2">
    <source>
        <dbReference type="Ensembl" id="ENSAPLP00020008746.1"/>
    </source>
</evidence>
<dbReference type="AlphaFoldDB" id="A0A8B9SN34"/>
<evidence type="ECO:0000256" key="1">
    <source>
        <dbReference type="SAM" id="SignalP"/>
    </source>
</evidence>
<dbReference type="Proteomes" id="UP000694400">
    <property type="component" value="Chromosome 14"/>
</dbReference>
<evidence type="ECO:0000313" key="3">
    <source>
        <dbReference type="Proteomes" id="UP000694400"/>
    </source>
</evidence>
<reference evidence="2" key="2">
    <citation type="submission" date="2025-08" db="UniProtKB">
        <authorList>
            <consortium name="Ensembl"/>
        </authorList>
    </citation>
    <scope>IDENTIFICATION</scope>
</reference>
<reference evidence="2" key="1">
    <citation type="submission" date="2019-08" db="EMBL/GenBank/DDBJ databases">
        <title>Three high-quality genomes provides insights into domestication of ducks.</title>
        <authorList>
            <person name="Hou Z.C."/>
            <person name="Zhu F."/>
            <person name="Yin Z.T."/>
            <person name="Zhang F."/>
        </authorList>
    </citation>
    <scope>NUCLEOTIDE SEQUENCE [LARGE SCALE GENOMIC DNA]</scope>
</reference>
<feature type="signal peptide" evidence="1">
    <location>
        <begin position="1"/>
        <end position="16"/>
    </location>
</feature>
<name>A0A8B9SN34_ANAPL</name>
<dbReference type="Gene3D" id="1.20.1250.10">
    <property type="match status" value="1"/>
</dbReference>